<dbReference type="InterPro" id="IPR050397">
    <property type="entry name" value="Env_Response_Regulators"/>
</dbReference>
<dbReference type="EMBL" id="QGUB01000003">
    <property type="protein sequence ID" value="PWW46836.1"/>
    <property type="molecule type" value="Genomic_DNA"/>
</dbReference>
<dbReference type="OrthoDB" id="8900094at2"/>
<comment type="caution">
    <text evidence="2">The sequence shown here is derived from an EMBL/GenBank/DDBJ whole genome shotgun (WGS) entry which is preliminary data.</text>
</comment>
<evidence type="ECO:0000313" key="2">
    <source>
        <dbReference type="EMBL" id="PWW46836.1"/>
    </source>
</evidence>
<protein>
    <recommendedName>
        <fullName evidence="1">Cyclic nucleotide-binding domain-containing protein</fullName>
    </recommendedName>
</protein>
<dbReference type="PROSITE" id="PS50042">
    <property type="entry name" value="CNMP_BINDING_3"/>
    <property type="match status" value="1"/>
</dbReference>
<dbReference type="SMART" id="SM00100">
    <property type="entry name" value="cNMP"/>
    <property type="match status" value="1"/>
</dbReference>
<evidence type="ECO:0000313" key="3">
    <source>
        <dbReference type="Proteomes" id="UP000246483"/>
    </source>
</evidence>
<dbReference type="AlphaFoldDB" id="A0A317REE9"/>
<evidence type="ECO:0000259" key="1">
    <source>
        <dbReference type="PROSITE" id="PS50042"/>
    </source>
</evidence>
<keyword evidence="3" id="KW-1185">Reference proteome</keyword>
<dbReference type="GO" id="GO:0005829">
    <property type="term" value="C:cytosol"/>
    <property type="evidence" value="ECO:0007669"/>
    <property type="project" value="TreeGrafter"/>
</dbReference>
<dbReference type="SUPFAM" id="SSF51206">
    <property type="entry name" value="cAMP-binding domain-like"/>
    <property type="match status" value="1"/>
</dbReference>
<dbReference type="InterPro" id="IPR014710">
    <property type="entry name" value="RmlC-like_jellyroll"/>
</dbReference>
<dbReference type="InterPro" id="IPR000595">
    <property type="entry name" value="cNMP-bd_dom"/>
</dbReference>
<dbReference type="RefSeq" id="WP_110012134.1">
    <property type="nucleotide sequence ID" value="NZ_QGUB01000003.1"/>
</dbReference>
<dbReference type="Gene3D" id="2.60.120.10">
    <property type="entry name" value="Jelly Rolls"/>
    <property type="match status" value="1"/>
</dbReference>
<reference evidence="2 3" key="1">
    <citation type="submission" date="2018-05" db="EMBL/GenBank/DDBJ databases">
        <title>Genomic Encyclopedia of Type Strains, Phase IV (KMG-IV): sequencing the most valuable type-strain genomes for metagenomic binning, comparative biology and taxonomic classification.</title>
        <authorList>
            <person name="Goeker M."/>
        </authorList>
    </citation>
    <scope>NUCLEOTIDE SEQUENCE [LARGE SCALE GENOMIC DNA]</scope>
    <source>
        <strain evidence="2 3">DSM 26006</strain>
    </source>
</reference>
<accession>A0A317REE9</accession>
<organism evidence="2 3">
    <name type="scientific">Melaminivora alkalimesophila</name>
    <dbReference type="NCBI Taxonomy" id="1165852"/>
    <lineage>
        <taxon>Bacteria</taxon>
        <taxon>Pseudomonadati</taxon>
        <taxon>Pseudomonadota</taxon>
        <taxon>Betaproteobacteria</taxon>
        <taxon>Burkholderiales</taxon>
        <taxon>Comamonadaceae</taxon>
        <taxon>Melaminivora</taxon>
    </lineage>
</organism>
<name>A0A317REE9_9BURK</name>
<gene>
    <name evidence="2" type="ORF">DFR36_103111</name>
</gene>
<dbReference type="InterPro" id="IPR018490">
    <property type="entry name" value="cNMP-bd_dom_sf"/>
</dbReference>
<dbReference type="PANTHER" id="PTHR24567">
    <property type="entry name" value="CRP FAMILY TRANSCRIPTIONAL REGULATORY PROTEIN"/>
    <property type="match status" value="1"/>
</dbReference>
<dbReference type="Pfam" id="PF00027">
    <property type="entry name" value="cNMP_binding"/>
    <property type="match status" value="1"/>
</dbReference>
<sequence>MIDMPPPSSLPKADLRGLIAAIAAATSEDSLGNVFQAQQWELVAPYLQPMQLVSGQVLFAQGASDRTLYFVESGSLSVHYEDEKERLRLAIVGPGSLVGEGAFFSHRPRSATVQAGSDARLWALPALRYAELCNRQPALALQLAMAAGAVLAKRLANRRRRIAAT</sequence>
<dbReference type="Proteomes" id="UP000246483">
    <property type="component" value="Unassembled WGS sequence"/>
</dbReference>
<feature type="domain" description="Cyclic nucleotide-binding" evidence="1">
    <location>
        <begin position="31"/>
        <end position="132"/>
    </location>
</feature>
<dbReference type="PANTHER" id="PTHR24567:SF74">
    <property type="entry name" value="HTH-TYPE TRANSCRIPTIONAL REGULATOR ARCR"/>
    <property type="match status" value="1"/>
</dbReference>
<dbReference type="GO" id="GO:0003700">
    <property type="term" value="F:DNA-binding transcription factor activity"/>
    <property type="evidence" value="ECO:0007669"/>
    <property type="project" value="TreeGrafter"/>
</dbReference>
<proteinExistence type="predicted"/>
<dbReference type="CDD" id="cd00038">
    <property type="entry name" value="CAP_ED"/>
    <property type="match status" value="1"/>
</dbReference>